<name>A0A6F8SIG1_9ACTN</name>
<dbReference type="KEGG" id="ahat:ADCFC_05910"/>
<dbReference type="RefSeq" id="WP_173111950.1">
    <property type="nucleotide sequence ID" value="NZ_AP022829.1"/>
</dbReference>
<proteinExistence type="predicted"/>
<gene>
    <name evidence="1" type="ORF">ADCFC_04710</name>
</gene>
<evidence type="ECO:0000313" key="1">
    <source>
        <dbReference type="EMBL" id="BCA87972.1"/>
    </source>
</evidence>
<dbReference type="EMBL" id="AP022829">
    <property type="protein sequence ID" value="BCA87972.1"/>
    <property type="molecule type" value="Genomic_DNA"/>
</dbReference>
<reference evidence="2" key="2">
    <citation type="submission" date="2020-03" db="EMBL/GenBank/DDBJ databases">
        <title>Complete Genome Sequence of Adlercreutzia sp. strain 8CFCBH1 Producing Equol, Isolated from Healthy Japanese Feces.</title>
        <authorList>
            <person name="Ogata Y."/>
            <person name="Sakamoto M."/>
            <person name="Ohkuma M."/>
            <person name="Hattori M."/>
            <person name="Suda W."/>
        </authorList>
    </citation>
    <scope>NUCLEOTIDE SEQUENCE [LARGE SCALE GENOMIC DNA]</scope>
    <source>
        <strain evidence="2">8CFCBH1</strain>
    </source>
</reference>
<evidence type="ECO:0000313" key="2">
    <source>
        <dbReference type="Proteomes" id="UP000501727"/>
    </source>
</evidence>
<reference evidence="2" key="1">
    <citation type="journal article" date="2020" name="Microbiol. Resour. Announc.">
        <title>Complete Genome Sequence of Adlercreutzia sp. Strain 8CFCBH1, a Potent Producer of Equol, Isolated from Healthy Japanese Feces.</title>
        <authorList>
            <person name="Ogata Y."/>
            <person name="Sakamoto M."/>
            <person name="Ohkuma M."/>
            <person name="Hattori M."/>
            <person name="Suda W."/>
        </authorList>
    </citation>
    <scope>NUCLEOTIDE SEQUENCE [LARGE SCALE GENOMIC DNA]</scope>
    <source>
        <strain evidence="2">8CFCBH1</strain>
    </source>
</reference>
<sequence length="278" mass="32090">MHAKRQHFVPQFYLKNFAKANGDLWICRRRSEAKSSAVFKSNARKICVENNLYEIPSMNTPEQKFIEWGAIEAALSRMESTFALSVKHLAEYDPDKPDTSSESLWEHLSIVIVFTANLIVRNPKWIKTRRKLAESLTRDLLSRGFFSPNDLFELGKNGYSSDLQGIVELSIQHAELLNFNDRSSTMKLVEEFNKMSVILLRAPDNASFITSSFPVTASWTDEETENPDWLYLPLSATSALIFHEERQQNFFFRRISTEEVDELNVIGVRLNQPHPSRR</sequence>
<dbReference type="AlphaFoldDB" id="A0A6F8SIG1"/>
<accession>A0A6F8SIG1</accession>
<evidence type="ECO:0008006" key="3">
    <source>
        <dbReference type="Google" id="ProtNLM"/>
    </source>
</evidence>
<dbReference type="InterPro" id="IPR025332">
    <property type="entry name" value="DUF4238"/>
</dbReference>
<organism evidence="1 2">
    <name type="scientific">Adlercreutzia hattorii</name>
    <dbReference type="NCBI Taxonomy" id="2707299"/>
    <lineage>
        <taxon>Bacteria</taxon>
        <taxon>Bacillati</taxon>
        <taxon>Actinomycetota</taxon>
        <taxon>Coriobacteriia</taxon>
        <taxon>Eggerthellales</taxon>
        <taxon>Eggerthellaceae</taxon>
        <taxon>Adlercreutzia</taxon>
    </lineage>
</organism>
<keyword evidence="2" id="KW-1185">Reference proteome</keyword>
<protein>
    <recommendedName>
        <fullName evidence="3">DUF4238 domain-containing protein</fullName>
    </recommendedName>
</protein>
<dbReference type="Proteomes" id="UP000501727">
    <property type="component" value="Chromosome"/>
</dbReference>
<dbReference type="Pfam" id="PF14022">
    <property type="entry name" value="DUF4238"/>
    <property type="match status" value="1"/>
</dbReference>